<dbReference type="Gene3D" id="2.60.120.1440">
    <property type="match status" value="1"/>
</dbReference>
<dbReference type="InterPro" id="IPR012373">
    <property type="entry name" value="Ferrdict_sens_TM"/>
</dbReference>
<evidence type="ECO:0000313" key="4">
    <source>
        <dbReference type="Proteomes" id="UP000619761"/>
    </source>
</evidence>
<dbReference type="EMBL" id="BMYZ01000003">
    <property type="protein sequence ID" value="GGY81691.1"/>
    <property type="molecule type" value="Genomic_DNA"/>
</dbReference>
<keyword evidence="1" id="KW-0812">Transmembrane</keyword>
<proteinExistence type="predicted"/>
<dbReference type="InterPro" id="IPR006860">
    <property type="entry name" value="FecR"/>
</dbReference>
<keyword evidence="1" id="KW-0472">Membrane</keyword>
<reference evidence="4" key="1">
    <citation type="journal article" date="2019" name="Int. J. Syst. Evol. Microbiol.">
        <title>The Global Catalogue of Microorganisms (GCM) 10K type strain sequencing project: providing services to taxonomists for standard genome sequencing and annotation.</title>
        <authorList>
            <consortium name="The Broad Institute Genomics Platform"/>
            <consortium name="The Broad Institute Genome Sequencing Center for Infectious Disease"/>
            <person name="Wu L."/>
            <person name="Ma J."/>
        </authorList>
    </citation>
    <scope>NUCLEOTIDE SEQUENCE [LARGE SCALE GENOMIC DNA]</scope>
    <source>
        <strain evidence="4">KCTC 32239</strain>
    </source>
</reference>
<gene>
    <name evidence="3" type="ORF">GCM10011613_27970</name>
</gene>
<name>A0ABQ3B775_9GAMM</name>
<keyword evidence="4" id="KW-1185">Reference proteome</keyword>
<dbReference type="Pfam" id="PF04773">
    <property type="entry name" value="FecR"/>
    <property type="match status" value="1"/>
</dbReference>
<dbReference type="PANTHER" id="PTHR30273">
    <property type="entry name" value="PERIPLASMIC SIGNAL SENSOR AND SIGMA FACTOR ACTIVATOR FECR-RELATED"/>
    <property type="match status" value="1"/>
</dbReference>
<feature type="domain" description="FecR protein" evidence="2">
    <location>
        <begin position="126"/>
        <end position="211"/>
    </location>
</feature>
<dbReference type="PANTHER" id="PTHR30273:SF2">
    <property type="entry name" value="PROTEIN FECR"/>
    <property type="match status" value="1"/>
</dbReference>
<keyword evidence="1" id="KW-1133">Transmembrane helix</keyword>
<feature type="transmembrane region" description="Helical" evidence="1">
    <location>
        <begin position="73"/>
        <end position="92"/>
    </location>
</feature>
<dbReference type="Proteomes" id="UP000619761">
    <property type="component" value="Unassembled WGS sequence"/>
</dbReference>
<dbReference type="RefSeq" id="WP_189419714.1">
    <property type="nucleotide sequence ID" value="NZ_BMYZ01000003.1"/>
</dbReference>
<accession>A0ABQ3B775</accession>
<comment type="caution">
    <text evidence="3">The sequence shown here is derived from an EMBL/GenBank/DDBJ whole genome shotgun (WGS) entry which is preliminary data.</text>
</comment>
<sequence length="336" mass="38521">MQKENPNQLKSADQSDEAHIEQLIRLGGTRDEIDPIRHERVRQNLLKIWEEQHANNVTSKAVAKRKVFWQQPWALAASVVCLCAALFFVNSYKQQELVARITQVQGNADDNLSLKPGNGIYAGQEINTENNLLEISWKDSGILKVNKGTQIIFVDDNEIHLIKGAVYFDSHHQSNIHIRTAHGTLNDIGTQFETRTEPQSLSVFVREGKVKFENQENKNLMIPDGKALHLTQGSAKVLDIDKEKKPWMWADAMDGNINFDNKTLDNHTMADVLTWIAKREGWKLEFKTSIDRQHAERDRLHGQFKTTDSRKLLDQLTLVSNMRYQIINNTLLVSYL</sequence>
<evidence type="ECO:0000256" key="1">
    <source>
        <dbReference type="SAM" id="Phobius"/>
    </source>
</evidence>
<evidence type="ECO:0000313" key="3">
    <source>
        <dbReference type="EMBL" id="GGY81691.1"/>
    </source>
</evidence>
<evidence type="ECO:0000259" key="2">
    <source>
        <dbReference type="Pfam" id="PF04773"/>
    </source>
</evidence>
<protein>
    <recommendedName>
        <fullName evidence="2">FecR protein domain-containing protein</fullName>
    </recommendedName>
</protein>
<organism evidence="3 4">
    <name type="scientific">Cellvibrio zantedeschiae</name>
    <dbReference type="NCBI Taxonomy" id="1237077"/>
    <lineage>
        <taxon>Bacteria</taxon>
        <taxon>Pseudomonadati</taxon>
        <taxon>Pseudomonadota</taxon>
        <taxon>Gammaproteobacteria</taxon>
        <taxon>Cellvibrionales</taxon>
        <taxon>Cellvibrionaceae</taxon>
        <taxon>Cellvibrio</taxon>
    </lineage>
</organism>